<feature type="transmembrane region" description="Helical" evidence="7">
    <location>
        <begin position="230"/>
        <end position="252"/>
    </location>
</feature>
<dbReference type="GO" id="GO:0008195">
    <property type="term" value="F:phosphatidate phosphatase activity"/>
    <property type="evidence" value="ECO:0007669"/>
    <property type="project" value="TreeGrafter"/>
</dbReference>
<dbReference type="Proteomes" id="UP000305647">
    <property type="component" value="Unassembled WGS sequence"/>
</dbReference>
<comment type="subcellular location">
    <subcellularLocation>
        <location evidence="1">Membrane</location>
        <topology evidence="1">Multi-pass membrane protein</topology>
    </subcellularLocation>
</comment>
<feature type="transmembrane region" description="Helical" evidence="7">
    <location>
        <begin position="34"/>
        <end position="62"/>
    </location>
</feature>
<dbReference type="SUPFAM" id="SSF48317">
    <property type="entry name" value="Acid phosphatase/Vanadium-dependent haloperoxidase"/>
    <property type="match status" value="1"/>
</dbReference>
<dbReference type="GO" id="GO:0003975">
    <property type="term" value="F:UDP-N-acetylglucosamine-dolichyl-phosphate N-acetylglucosaminephosphotransferase activity"/>
    <property type="evidence" value="ECO:0007669"/>
    <property type="project" value="InterPro"/>
</dbReference>
<dbReference type="PANTHER" id="PTHR10165">
    <property type="entry name" value="LIPID PHOSPHATE PHOSPHATASE"/>
    <property type="match status" value="1"/>
</dbReference>
<protein>
    <submittedName>
        <fullName evidence="10">Acid phosphatase/Vanadium-dependent haloperoxidase</fullName>
    </submittedName>
</protein>
<keyword evidence="6 7" id="KW-0472">Membrane</keyword>
<dbReference type="Pfam" id="PF01569">
    <property type="entry name" value="PAP2"/>
    <property type="match status" value="1"/>
</dbReference>
<dbReference type="InterPro" id="IPR043216">
    <property type="entry name" value="PAP-like"/>
</dbReference>
<keyword evidence="5 7" id="KW-1133">Transmembrane helix</keyword>
<evidence type="ECO:0000256" key="4">
    <source>
        <dbReference type="ARBA" id="ARBA00022692"/>
    </source>
</evidence>
<keyword evidence="3" id="KW-0808">Transferase</keyword>
<evidence type="ECO:0000256" key="5">
    <source>
        <dbReference type="ARBA" id="ARBA00022989"/>
    </source>
</evidence>
<keyword evidence="4 7" id="KW-0812">Transmembrane</keyword>
<evidence type="ECO:0000313" key="12">
    <source>
        <dbReference type="Proteomes" id="UP000310708"/>
    </source>
</evidence>
<evidence type="ECO:0000256" key="2">
    <source>
        <dbReference type="ARBA" id="ARBA00008816"/>
    </source>
</evidence>
<dbReference type="Gene3D" id="1.20.144.10">
    <property type="entry name" value="Phosphatidic acid phosphatase type 2/haloperoxidase"/>
    <property type="match status" value="1"/>
</dbReference>
<evidence type="ECO:0000256" key="3">
    <source>
        <dbReference type="ARBA" id="ARBA00022679"/>
    </source>
</evidence>
<dbReference type="CDD" id="cd06855">
    <property type="entry name" value="GT_GPT_euk"/>
    <property type="match status" value="1"/>
</dbReference>
<dbReference type="InterPro" id="IPR036938">
    <property type="entry name" value="PAP2/HPO_sf"/>
</dbReference>
<evidence type="ECO:0000313" key="10">
    <source>
        <dbReference type="EMBL" id="TIC63845.1"/>
    </source>
</evidence>
<accession>A0A4T0NGV2</accession>
<evidence type="ECO:0000259" key="8">
    <source>
        <dbReference type="SMART" id="SM00014"/>
    </source>
</evidence>
<evidence type="ECO:0000256" key="1">
    <source>
        <dbReference type="ARBA" id="ARBA00004141"/>
    </source>
</evidence>
<dbReference type="InterPro" id="IPR033895">
    <property type="entry name" value="GPT"/>
</dbReference>
<dbReference type="GO" id="GO:0016020">
    <property type="term" value="C:membrane"/>
    <property type="evidence" value="ECO:0007669"/>
    <property type="project" value="UniProtKB-SubCell"/>
</dbReference>
<evidence type="ECO:0000256" key="7">
    <source>
        <dbReference type="SAM" id="Phobius"/>
    </source>
</evidence>
<gene>
    <name evidence="10" type="ORF">E3Q01_03100</name>
    <name evidence="9" type="ORF">E3Q10_03113</name>
</gene>
<evidence type="ECO:0000313" key="11">
    <source>
        <dbReference type="Proteomes" id="UP000305647"/>
    </source>
</evidence>
<proteinExistence type="inferred from homology"/>
<dbReference type="AlphaFoldDB" id="A0A4T0NGV2"/>
<dbReference type="GO" id="GO:0006644">
    <property type="term" value="P:phospholipid metabolic process"/>
    <property type="evidence" value="ECO:0007669"/>
    <property type="project" value="InterPro"/>
</dbReference>
<feature type="transmembrane region" description="Helical" evidence="7">
    <location>
        <begin position="394"/>
        <end position="413"/>
    </location>
</feature>
<comment type="caution">
    <text evidence="10">The sequence shown here is derived from an EMBL/GenBank/DDBJ whole genome shotgun (WGS) entry which is preliminary data.</text>
</comment>
<dbReference type="GO" id="GO:0046839">
    <property type="term" value="P:phospholipid dephosphorylation"/>
    <property type="evidence" value="ECO:0007669"/>
    <property type="project" value="TreeGrafter"/>
</dbReference>
<sequence length="483" mass="54822">MLVVYFAEGGITDVVMPIPARQYFGKVVHLGPLYYLYMAMLSTFCTNSINILAGASLALLFHNWYPARVFPGDTFCYFAGMAFAIVGVLAHFSKTLLLFFIPQIFNFVFSTPQLFGLVPCPRHRVPRYIHENGKLQPSYAIFEEVPPSYIDLSRPPSILPKFLQHPYARRTNIDHLTSKWKLVASYGMDWIICAILLGLLYLINNVHGYWREFDVNDVTIRHTYATEERVPMTLLGIIIGLIPLVCLVVLSTQWYRSYTDLHHSILGFLLTISLTISTTTSIKVLAGRMRPDFIDRCQPTAGSVNADVGLSTAAICTQTDFNILQDGFRSFPSGHSSSSFALLGYFSFYLAGKMQIFDTKGHTIKSWICWTPWIGAVLIAVSRTMDYRHHATDVIAGAIIGSFFAYVCYRQYYPHLGEPLSHKPHNSRYIEANDAYRLPTHQTEGYGLERVTNEPQLPQQSHTINHARDRLDEVHLNEHKYGQ</sequence>
<dbReference type="InterPro" id="IPR000326">
    <property type="entry name" value="PAP2/HPO"/>
</dbReference>
<feature type="transmembrane region" description="Helical" evidence="7">
    <location>
        <begin position="98"/>
        <end position="118"/>
    </location>
</feature>
<dbReference type="GO" id="GO:0004601">
    <property type="term" value="F:peroxidase activity"/>
    <property type="evidence" value="ECO:0007669"/>
    <property type="project" value="UniProtKB-KW"/>
</dbReference>
<dbReference type="InterPro" id="IPR000715">
    <property type="entry name" value="Glycosyl_transferase_4"/>
</dbReference>
<keyword evidence="10" id="KW-0560">Oxidoreductase</keyword>
<organism evidence="10 12">
    <name type="scientific">Wallemia mellicola</name>
    <dbReference type="NCBI Taxonomy" id="1708541"/>
    <lineage>
        <taxon>Eukaryota</taxon>
        <taxon>Fungi</taxon>
        <taxon>Dikarya</taxon>
        <taxon>Basidiomycota</taxon>
        <taxon>Wallemiomycotina</taxon>
        <taxon>Wallemiomycetes</taxon>
        <taxon>Wallemiales</taxon>
        <taxon>Wallemiaceae</taxon>
        <taxon>Wallemia</taxon>
    </lineage>
</organism>
<dbReference type="EMBL" id="SPRO01000038">
    <property type="protein sequence ID" value="TIC28508.1"/>
    <property type="molecule type" value="Genomic_DNA"/>
</dbReference>
<dbReference type="PANTHER" id="PTHR10165:SF35">
    <property type="entry name" value="RE23632P"/>
    <property type="match status" value="1"/>
</dbReference>
<dbReference type="Proteomes" id="UP000310708">
    <property type="component" value="Unassembled WGS sequence"/>
</dbReference>
<dbReference type="EMBL" id="SPRX01000041">
    <property type="protein sequence ID" value="TIC63845.1"/>
    <property type="molecule type" value="Genomic_DNA"/>
</dbReference>
<dbReference type="SMART" id="SM00014">
    <property type="entry name" value="acidPPc"/>
    <property type="match status" value="1"/>
</dbReference>
<evidence type="ECO:0000256" key="6">
    <source>
        <dbReference type="ARBA" id="ARBA00023136"/>
    </source>
</evidence>
<feature type="transmembrane region" description="Helical" evidence="7">
    <location>
        <begin position="190"/>
        <end position="210"/>
    </location>
</feature>
<comment type="similarity">
    <text evidence="2">Belongs to the PA-phosphatase related phosphoesterase family.</text>
</comment>
<feature type="domain" description="Phosphatidic acid phosphatase type 2/haloperoxidase" evidence="8">
    <location>
        <begin position="265"/>
        <end position="409"/>
    </location>
</feature>
<evidence type="ECO:0000313" key="9">
    <source>
        <dbReference type="EMBL" id="TIC28508.1"/>
    </source>
</evidence>
<dbReference type="Pfam" id="PF00953">
    <property type="entry name" value="Glycos_transf_4"/>
    <property type="match status" value="1"/>
</dbReference>
<feature type="transmembrane region" description="Helical" evidence="7">
    <location>
        <begin position="74"/>
        <end position="92"/>
    </location>
</feature>
<feature type="transmembrane region" description="Helical" evidence="7">
    <location>
        <begin position="264"/>
        <end position="286"/>
    </location>
</feature>
<dbReference type="UniPathway" id="UPA00378"/>
<keyword evidence="10" id="KW-0575">Peroxidase</keyword>
<reference evidence="11 12" key="1">
    <citation type="submission" date="2019-03" db="EMBL/GenBank/DDBJ databases">
        <title>Sequencing 25 genomes of Wallemia mellicola.</title>
        <authorList>
            <person name="Gostincar C."/>
        </authorList>
    </citation>
    <scope>NUCLEOTIDE SEQUENCE [LARGE SCALE GENOMIC DNA]</scope>
    <source>
        <strain evidence="10 12">EXF-757</strain>
        <strain evidence="9 11">EXF-8738</strain>
    </source>
</reference>
<dbReference type="CDD" id="cd03390">
    <property type="entry name" value="PAP2_containing_1_like"/>
    <property type="match status" value="1"/>
</dbReference>
<dbReference type="GO" id="GO:0006488">
    <property type="term" value="P:dolichol-linked oligosaccharide biosynthetic process"/>
    <property type="evidence" value="ECO:0007669"/>
    <property type="project" value="InterPro"/>
</dbReference>
<name>A0A4T0NGV2_9BASI</name>